<gene>
    <name evidence="5" type="ORF">AALO_G00121250</name>
</gene>
<dbReference type="AlphaFoldDB" id="A0AAV6GKR6"/>
<evidence type="ECO:0000256" key="1">
    <source>
        <dbReference type="ARBA" id="ARBA00001974"/>
    </source>
</evidence>
<keyword evidence="3" id="KW-0274">FAD</keyword>
<keyword evidence="6" id="KW-1185">Reference proteome</keyword>
<comment type="caution">
    <text evidence="5">The sequence shown here is derived from an EMBL/GenBank/DDBJ whole genome shotgun (WGS) entry which is preliminary data.</text>
</comment>
<dbReference type="Gene3D" id="3.50.50.60">
    <property type="entry name" value="FAD/NAD(P)-binding domain"/>
    <property type="match status" value="1"/>
</dbReference>
<dbReference type="SUPFAM" id="SSF54373">
    <property type="entry name" value="FAD-linked reductases, C-terminal domain"/>
    <property type="match status" value="1"/>
</dbReference>
<dbReference type="InterPro" id="IPR002937">
    <property type="entry name" value="Amino_oxidase"/>
</dbReference>
<reference evidence="5" key="1">
    <citation type="submission" date="2020-10" db="EMBL/GenBank/DDBJ databases">
        <title>Chromosome-scale genome assembly of the Allis shad, Alosa alosa.</title>
        <authorList>
            <person name="Margot Z."/>
            <person name="Christophe K."/>
            <person name="Cabau C."/>
            <person name="Louis A."/>
            <person name="Berthelot C."/>
            <person name="Parey E."/>
            <person name="Roest Crollius H."/>
            <person name="Montfort J."/>
            <person name="Robinson-Rechavi M."/>
            <person name="Bucao C."/>
            <person name="Bouchez O."/>
            <person name="Gislard M."/>
            <person name="Lluch J."/>
            <person name="Milhes M."/>
            <person name="Lampietro C."/>
            <person name="Lopez Roques C."/>
            <person name="Donnadieu C."/>
            <person name="Braasch I."/>
            <person name="Desvignes T."/>
            <person name="Postlethwait J."/>
            <person name="Bobe J."/>
            <person name="Guiguen Y."/>
        </authorList>
    </citation>
    <scope>NUCLEOTIDE SEQUENCE</scope>
    <source>
        <strain evidence="5">M-15738</strain>
        <tissue evidence="5">Blood</tissue>
    </source>
</reference>
<accession>A0AAV6GKR6</accession>
<dbReference type="EMBL" id="JADWDJ010000009">
    <property type="protein sequence ID" value="KAG5275520.1"/>
    <property type="molecule type" value="Genomic_DNA"/>
</dbReference>
<evidence type="ECO:0000256" key="2">
    <source>
        <dbReference type="ARBA" id="ARBA00022630"/>
    </source>
</evidence>
<comment type="cofactor">
    <cofactor evidence="1">
        <name>FAD</name>
        <dbReference type="ChEBI" id="CHEBI:57692"/>
    </cofactor>
</comment>
<dbReference type="Pfam" id="PF01593">
    <property type="entry name" value="Amino_oxidase"/>
    <property type="match status" value="1"/>
</dbReference>
<protein>
    <recommendedName>
        <fullName evidence="4">Amine oxidase domain-containing protein</fullName>
    </recommendedName>
</protein>
<organism evidence="5 6">
    <name type="scientific">Alosa alosa</name>
    <name type="common">allis shad</name>
    <dbReference type="NCBI Taxonomy" id="278164"/>
    <lineage>
        <taxon>Eukaryota</taxon>
        <taxon>Metazoa</taxon>
        <taxon>Chordata</taxon>
        <taxon>Craniata</taxon>
        <taxon>Vertebrata</taxon>
        <taxon>Euteleostomi</taxon>
        <taxon>Actinopterygii</taxon>
        <taxon>Neopterygii</taxon>
        <taxon>Teleostei</taxon>
        <taxon>Clupei</taxon>
        <taxon>Clupeiformes</taxon>
        <taxon>Clupeoidei</taxon>
        <taxon>Clupeidae</taxon>
        <taxon>Alosa</taxon>
    </lineage>
</organism>
<dbReference type="PANTHER" id="PTHR10742:SF364">
    <property type="entry name" value="AMINE OXIDASE"/>
    <property type="match status" value="1"/>
</dbReference>
<evidence type="ECO:0000313" key="5">
    <source>
        <dbReference type="EMBL" id="KAG5275520.1"/>
    </source>
</evidence>
<evidence type="ECO:0000256" key="3">
    <source>
        <dbReference type="ARBA" id="ARBA00022827"/>
    </source>
</evidence>
<dbReference type="SUPFAM" id="SSF51905">
    <property type="entry name" value="FAD/NAD(P)-binding domain"/>
    <property type="match status" value="1"/>
</dbReference>
<dbReference type="Gene3D" id="3.90.660.10">
    <property type="match status" value="1"/>
</dbReference>
<dbReference type="GO" id="GO:0046208">
    <property type="term" value="P:spermine catabolic process"/>
    <property type="evidence" value="ECO:0007669"/>
    <property type="project" value="TreeGrafter"/>
</dbReference>
<feature type="domain" description="Amine oxidase" evidence="4">
    <location>
        <begin position="14"/>
        <end position="467"/>
    </location>
</feature>
<dbReference type="GO" id="GO:0046592">
    <property type="term" value="F:polyamine oxidase activity"/>
    <property type="evidence" value="ECO:0007669"/>
    <property type="project" value="TreeGrafter"/>
</dbReference>
<name>A0AAV6GKR6_9TELE</name>
<dbReference type="PANTHER" id="PTHR10742">
    <property type="entry name" value="FLAVIN MONOAMINE OXIDASE"/>
    <property type="match status" value="1"/>
</dbReference>
<dbReference type="InterPro" id="IPR036188">
    <property type="entry name" value="FAD/NAD-bd_sf"/>
</dbReference>
<proteinExistence type="predicted"/>
<dbReference type="InterPro" id="IPR050281">
    <property type="entry name" value="Flavin_monoamine_oxidase"/>
</dbReference>
<dbReference type="Proteomes" id="UP000823561">
    <property type="component" value="Chromosome 9"/>
</dbReference>
<keyword evidence="2" id="KW-0285">Flavoprotein</keyword>
<evidence type="ECO:0000259" key="4">
    <source>
        <dbReference type="Pfam" id="PF01593"/>
    </source>
</evidence>
<evidence type="ECO:0000313" key="6">
    <source>
        <dbReference type="Proteomes" id="UP000823561"/>
    </source>
</evidence>
<sequence>MGENPKIVVLGAGLAGIGAATKLLSLGFKDVTIIEASGVAGGRIAKACLGTSWVDTGAQWIHGASEANPVYSLLQQQGLLEDVVTEEGTELVFHSKGHRLSEYLASHVYEAGEGIMRQQHRGNPGKNIGDYYAEKSLGLANNLRSSGEAKQEDILNILSLVGKSLLIDIGAPALNSVSLDSWQYYTNMGEDLNIEGKMFLLTEKLLGDFPKERLLLRKAVLKINWDGCFSGDESRIYPVCIECENGDKFLCDHVVITVSLGCLKAAPPTMFDPLLPEDKRETIEKLGFGCINKIFLQYEEAFWERDVESISLLWENETPASLSTDATQWQRNIQLFTVMRPREKFGHVLIGWCSGNVARHIETLTEAQLSAAITCNFRMFMSNPCIPCPKRVLRTQWHSEAFIRGAYTYIPAGVDAVIMDKLAHPLSSRKSPTEDLQVLFAGEATMKNLYGTVQGALLSGYREAERLSLHYGRPAPASTPSSSPLAT</sequence>